<name>A0A174MMX3_9FIRM</name>
<reference evidence="1 2" key="1">
    <citation type="submission" date="2015-09" db="EMBL/GenBank/DDBJ databases">
        <authorList>
            <consortium name="Pathogen Informatics"/>
        </authorList>
    </citation>
    <scope>NUCLEOTIDE SEQUENCE [LARGE SCALE GENOMIC DNA]</scope>
    <source>
        <strain evidence="1 2">2789STDY5834885</strain>
    </source>
</reference>
<organism evidence="1 2">
    <name type="scientific">Fusicatenibacter saccharivorans</name>
    <dbReference type="NCBI Taxonomy" id="1150298"/>
    <lineage>
        <taxon>Bacteria</taxon>
        <taxon>Bacillati</taxon>
        <taxon>Bacillota</taxon>
        <taxon>Clostridia</taxon>
        <taxon>Lachnospirales</taxon>
        <taxon>Lachnospiraceae</taxon>
        <taxon>Fusicatenibacter</taxon>
    </lineage>
</organism>
<proteinExistence type="predicted"/>
<evidence type="ECO:0000313" key="2">
    <source>
        <dbReference type="Proteomes" id="UP000095709"/>
    </source>
</evidence>
<dbReference type="AlphaFoldDB" id="A0A174MMX3"/>
<sequence>MKKGKNKIRKIWKDYKMIYLMIIPDAVCDPGCTVPE</sequence>
<dbReference type="EMBL" id="CZAL01000009">
    <property type="protein sequence ID" value="CUP37692.1"/>
    <property type="molecule type" value="Genomic_DNA"/>
</dbReference>
<protein>
    <submittedName>
        <fullName evidence="1">Uncharacterized protein</fullName>
    </submittedName>
</protein>
<gene>
    <name evidence="1" type="ORF">ERS852498_01846</name>
</gene>
<accession>A0A174MMX3</accession>
<dbReference type="Proteomes" id="UP000095709">
    <property type="component" value="Unassembled WGS sequence"/>
</dbReference>
<evidence type="ECO:0000313" key="1">
    <source>
        <dbReference type="EMBL" id="CUP37692.1"/>
    </source>
</evidence>